<comment type="subcellular location">
    <subcellularLocation>
        <location evidence="1">Bud neck</location>
    </subcellularLocation>
</comment>
<feature type="region of interest" description="Disordered" evidence="14">
    <location>
        <begin position="710"/>
        <end position="733"/>
    </location>
</feature>
<dbReference type="FunFam" id="3.30.310.220:FF:000001">
    <property type="entry name" value="Probable serine/threonine-protein kinase KCC4"/>
    <property type="match status" value="1"/>
</dbReference>
<dbReference type="eggNOG" id="KOG0588">
    <property type="taxonomic scope" value="Eukaryota"/>
</dbReference>
<feature type="compositionally biased region" description="Low complexity" evidence="14">
    <location>
        <begin position="8"/>
        <end position="17"/>
    </location>
</feature>
<feature type="compositionally biased region" description="Basic and acidic residues" evidence="14">
    <location>
        <begin position="680"/>
        <end position="689"/>
    </location>
</feature>
<dbReference type="PROSITE" id="PS50011">
    <property type="entry name" value="PROTEIN_KINASE_DOM"/>
    <property type="match status" value="1"/>
</dbReference>
<feature type="region of interest" description="Disordered" evidence="14">
    <location>
        <begin position="836"/>
        <end position="876"/>
    </location>
</feature>
<dbReference type="GO" id="GO:0001558">
    <property type="term" value="P:regulation of cell growth"/>
    <property type="evidence" value="ECO:0007669"/>
    <property type="project" value="UniProtKB-ARBA"/>
</dbReference>
<evidence type="ECO:0000256" key="5">
    <source>
        <dbReference type="ARBA" id="ARBA00022553"/>
    </source>
</evidence>
<comment type="catalytic activity">
    <reaction evidence="12">
        <text>L-seryl-[protein] + ATP = O-phospho-L-seryl-[protein] + ADP + H(+)</text>
        <dbReference type="Rhea" id="RHEA:17989"/>
        <dbReference type="Rhea" id="RHEA-COMP:9863"/>
        <dbReference type="Rhea" id="RHEA-COMP:11604"/>
        <dbReference type="ChEBI" id="CHEBI:15378"/>
        <dbReference type="ChEBI" id="CHEBI:29999"/>
        <dbReference type="ChEBI" id="CHEBI:30616"/>
        <dbReference type="ChEBI" id="CHEBI:83421"/>
        <dbReference type="ChEBI" id="CHEBI:456216"/>
        <dbReference type="EC" id="2.7.11.1"/>
    </reaction>
</comment>
<accession>M3IT24</accession>
<feature type="region of interest" description="Disordered" evidence="14">
    <location>
        <begin position="764"/>
        <end position="784"/>
    </location>
</feature>
<evidence type="ECO:0000256" key="7">
    <source>
        <dbReference type="ARBA" id="ARBA00022741"/>
    </source>
</evidence>
<dbReference type="GO" id="GO:0005524">
    <property type="term" value="F:ATP binding"/>
    <property type="evidence" value="ECO:0007669"/>
    <property type="project" value="UniProtKB-UniRule"/>
</dbReference>
<dbReference type="OMA" id="DWEYMDK"/>
<dbReference type="InterPro" id="IPR043024">
    <property type="entry name" value="KA1_sf_fungal"/>
</dbReference>
<feature type="region of interest" description="Disordered" evidence="14">
    <location>
        <begin position="680"/>
        <end position="699"/>
    </location>
</feature>
<feature type="compositionally biased region" description="Basic residues" evidence="14">
    <location>
        <begin position="581"/>
        <end position="591"/>
    </location>
</feature>
<feature type="compositionally biased region" description="Polar residues" evidence="14">
    <location>
        <begin position="714"/>
        <end position="731"/>
    </location>
</feature>
<feature type="compositionally biased region" description="Low complexity" evidence="14">
    <location>
        <begin position="1185"/>
        <end position="1210"/>
    </location>
</feature>
<evidence type="ECO:0000256" key="3">
    <source>
        <dbReference type="ARBA" id="ARBA00012513"/>
    </source>
</evidence>
<dbReference type="Pfam" id="PF00069">
    <property type="entry name" value="Pkinase"/>
    <property type="match status" value="1"/>
</dbReference>
<keyword evidence="5" id="KW-0597">Phosphoprotein</keyword>
<feature type="compositionally biased region" description="Polar residues" evidence="14">
    <location>
        <begin position="566"/>
        <end position="578"/>
    </location>
</feature>
<dbReference type="Gene3D" id="1.10.510.10">
    <property type="entry name" value="Transferase(Phosphotransferase) domain 1"/>
    <property type="match status" value="1"/>
</dbReference>
<dbReference type="Proteomes" id="UP000011777">
    <property type="component" value="Unassembled WGS sequence"/>
</dbReference>
<keyword evidence="7 13" id="KW-0547">Nucleotide-binding</keyword>
<evidence type="ECO:0000256" key="13">
    <source>
        <dbReference type="PROSITE-ProRule" id="PRU10141"/>
    </source>
</evidence>
<dbReference type="PANTHER" id="PTHR24346:SF76">
    <property type="entry name" value="NON-SPECIFIC SERINE_THREONINE PROTEIN KINASE"/>
    <property type="match status" value="1"/>
</dbReference>
<dbReference type="GO" id="GO:0035556">
    <property type="term" value="P:intracellular signal transduction"/>
    <property type="evidence" value="ECO:0007669"/>
    <property type="project" value="TreeGrafter"/>
</dbReference>
<feature type="region of interest" description="Disordered" evidence="14">
    <location>
        <begin position="1008"/>
        <end position="1220"/>
    </location>
</feature>
<dbReference type="Gene3D" id="3.30.310.220">
    <property type="entry name" value="Fungal kinase associated-1 domain"/>
    <property type="match status" value="1"/>
</dbReference>
<keyword evidence="17" id="KW-1185">Reference proteome</keyword>
<evidence type="ECO:0000256" key="6">
    <source>
        <dbReference type="ARBA" id="ARBA00022679"/>
    </source>
</evidence>
<evidence type="ECO:0000256" key="14">
    <source>
        <dbReference type="SAM" id="MobiDB-lite"/>
    </source>
</evidence>
<evidence type="ECO:0000259" key="15">
    <source>
        <dbReference type="PROSITE" id="PS50011"/>
    </source>
</evidence>
<evidence type="ECO:0000256" key="11">
    <source>
        <dbReference type="ARBA" id="ARBA00047899"/>
    </source>
</evidence>
<feature type="compositionally biased region" description="Low complexity" evidence="14">
    <location>
        <begin position="1015"/>
        <end position="1029"/>
    </location>
</feature>
<dbReference type="OrthoDB" id="504170at2759"/>
<name>M3IT24_CANMX</name>
<dbReference type="GO" id="GO:0060258">
    <property type="term" value="P:negative regulation of filamentous growth"/>
    <property type="evidence" value="ECO:0007669"/>
    <property type="project" value="UniProtKB-ARBA"/>
</dbReference>
<evidence type="ECO:0000256" key="8">
    <source>
        <dbReference type="ARBA" id="ARBA00022777"/>
    </source>
</evidence>
<feature type="compositionally biased region" description="Polar residues" evidence="14">
    <location>
        <begin position="409"/>
        <end position="450"/>
    </location>
</feature>
<keyword evidence="9 13" id="KW-0067">ATP-binding</keyword>
<evidence type="ECO:0000256" key="9">
    <source>
        <dbReference type="ARBA" id="ARBA00022840"/>
    </source>
</evidence>
<feature type="region of interest" description="Disordered" evidence="14">
    <location>
        <begin position="1"/>
        <end position="30"/>
    </location>
</feature>
<comment type="similarity">
    <text evidence="2">Belongs to the protein kinase superfamily. CAMK Ser/Thr protein kinase family. NIM1 subfamily.</text>
</comment>
<dbReference type="GO" id="GO:0044182">
    <property type="term" value="P:filamentous growth of a population of unicellular organisms"/>
    <property type="evidence" value="ECO:0007669"/>
    <property type="project" value="UniProtKB-ARBA"/>
</dbReference>
<feature type="compositionally biased region" description="Basic and acidic residues" evidence="14">
    <location>
        <begin position="1077"/>
        <end position="1088"/>
    </location>
</feature>
<feature type="compositionally biased region" description="Basic and acidic residues" evidence="14">
    <location>
        <begin position="842"/>
        <end position="864"/>
    </location>
</feature>
<dbReference type="PROSITE" id="PS00107">
    <property type="entry name" value="PROTEIN_KINASE_ATP"/>
    <property type="match status" value="1"/>
</dbReference>
<keyword evidence="6" id="KW-0808">Transferase</keyword>
<feature type="compositionally biased region" description="Low complexity" evidence="14">
    <location>
        <begin position="535"/>
        <end position="546"/>
    </location>
</feature>
<dbReference type="PANTHER" id="PTHR24346">
    <property type="entry name" value="MAP/MICROTUBULE AFFINITY-REGULATING KINASE"/>
    <property type="match status" value="1"/>
</dbReference>
<dbReference type="InterPro" id="IPR000719">
    <property type="entry name" value="Prot_kinase_dom"/>
</dbReference>
<dbReference type="SUPFAM" id="SSF56112">
    <property type="entry name" value="Protein kinase-like (PK-like)"/>
    <property type="match status" value="1"/>
</dbReference>
<feature type="compositionally biased region" description="Basic residues" evidence="14">
    <location>
        <begin position="456"/>
        <end position="465"/>
    </location>
</feature>
<comment type="caution">
    <text evidence="16">The sequence shown here is derived from an EMBL/GenBank/DDBJ whole genome shotgun (WGS) entry which is preliminary data.</text>
</comment>
<feature type="region of interest" description="Disordered" evidence="14">
    <location>
        <begin position="566"/>
        <end position="593"/>
    </location>
</feature>
<evidence type="ECO:0000256" key="1">
    <source>
        <dbReference type="ARBA" id="ARBA00004266"/>
    </source>
</evidence>
<dbReference type="EC" id="2.7.11.1" evidence="3"/>
<dbReference type="CDD" id="cd14081">
    <property type="entry name" value="STKc_BRSK1_2"/>
    <property type="match status" value="1"/>
</dbReference>
<reference evidence="16 17" key="1">
    <citation type="submission" date="2013-02" db="EMBL/GenBank/DDBJ databases">
        <title>Genome sequence of Candida maltosa Xu316, a potential industrial strain for xylitol and ethanol production.</title>
        <authorList>
            <person name="Yu J."/>
            <person name="Wang Q."/>
            <person name="Geng X."/>
            <person name="Bao W."/>
            <person name="He P."/>
            <person name="Cai J."/>
        </authorList>
    </citation>
    <scope>NUCLEOTIDE SEQUENCE [LARGE SCALE GENOMIC DNA]</scope>
    <source>
        <strain evidence="17">Xu316</strain>
    </source>
</reference>
<keyword evidence="8" id="KW-0418">Kinase</keyword>
<feature type="compositionally biased region" description="Polar residues" evidence="14">
    <location>
        <begin position="1098"/>
        <end position="1123"/>
    </location>
</feature>
<dbReference type="GO" id="GO:0004674">
    <property type="term" value="F:protein serine/threonine kinase activity"/>
    <property type="evidence" value="ECO:0007669"/>
    <property type="project" value="UniProtKB-KW"/>
</dbReference>
<dbReference type="InterPro" id="IPR008271">
    <property type="entry name" value="Ser/Thr_kinase_AS"/>
</dbReference>
<dbReference type="SMART" id="SM00220">
    <property type="entry name" value="S_TKc"/>
    <property type="match status" value="1"/>
</dbReference>
<dbReference type="STRING" id="1245528.M3IT24"/>
<dbReference type="PROSITE" id="PS00108">
    <property type="entry name" value="PROTEIN_KINASE_ST"/>
    <property type="match status" value="1"/>
</dbReference>
<dbReference type="InterPro" id="IPR017441">
    <property type="entry name" value="Protein_kinase_ATP_BS"/>
</dbReference>
<evidence type="ECO:0000313" key="16">
    <source>
        <dbReference type="EMBL" id="EMG49726.1"/>
    </source>
</evidence>
<evidence type="ECO:0000313" key="17">
    <source>
        <dbReference type="Proteomes" id="UP000011777"/>
    </source>
</evidence>
<feature type="region of interest" description="Disordered" evidence="14">
    <location>
        <begin position="812"/>
        <end position="831"/>
    </location>
</feature>
<dbReference type="InterPro" id="IPR031850">
    <property type="entry name" value="Fungal_KA1_dom"/>
</dbReference>
<feature type="region of interest" description="Disordered" evidence="14">
    <location>
        <begin position="507"/>
        <end position="546"/>
    </location>
</feature>
<feature type="region of interest" description="Disordered" evidence="14">
    <location>
        <begin position="369"/>
        <end position="492"/>
    </location>
</feature>
<feature type="compositionally biased region" description="Basic and acidic residues" evidence="14">
    <location>
        <begin position="1144"/>
        <end position="1156"/>
    </location>
</feature>
<dbReference type="GO" id="GO:0005940">
    <property type="term" value="C:septin ring"/>
    <property type="evidence" value="ECO:0007669"/>
    <property type="project" value="UniProtKB-ARBA"/>
</dbReference>
<dbReference type="GO" id="GO:0005935">
    <property type="term" value="C:cellular bud neck"/>
    <property type="evidence" value="ECO:0007669"/>
    <property type="project" value="UniProtKB-SubCell"/>
</dbReference>
<keyword evidence="10" id="KW-0175">Coiled coil</keyword>
<organism evidence="16 17">
    <name type="scientific">Candida maltosa (strain Xu316)</name>
    <name type="common">Yeast</name>
    <dbReference type="NCBI Taxonomy" id="1245528"/>
    <lineage>
        <taxon>Eukaryota</taxon>
        <taxon>Fungi</taxon>
        <taxon>Dikarya</taxon>
        <taxon>Ascomycota</taxon>
        <taxon>Saccharomycotina</taxon>
        <taxon>Pichiomycetes</taxon>
        <taxon>Debaryomycetaceae</taxon>
        <taxon>Candida/Lodderomyces clade</taxon>
        <taxon>Candida</taxon>
    </lineage>
</organism>
<gene>
    <name evidence="16" type="ORF">G210_5445</name>
</gene>
<keyword evidence="4" id="KW-0723">Serine/threonine-protein kinase</keyword>
<feature type="binding site" evidence="13">
    <location>
        <position position="57"/>
    </location>
    <ligand>
        <name>ATP</name>
        <dbReference type="ChEBI" id="CHEBI:30616"/>
    </ligand>
</feature>
<protein>
    <recommendedName>
        <fullName evidence="3">non-specific serine/threonine protein kinase</fullName>
        <ecNumber evidence="3">2.7.11.1</ecNumber>
    </recommendedName>
</protein>
<dbReference type="EMBL" id="AOGT01000510">
    <property type="protein sequence ID" value="EMG49726.1"/>
    <property type="molecule type" value="Genomic_DNA"/>
</dbReference>
<evidence type="ECO:0000256" key="2">
    <source>
        <dbReference type="ARBA" id="ARBA00010791"/>
    </source>
</evidence>
<proteinExistence type="inferred from homology"/>
<feature type="compositionally biased region" description="Polar residues" evidence="14">
    <location>
        <begin position="392"/>
        <end position="401"/>
    </location>
</feature>
<evidence type="ECO:0000256" key="4">
    <source>
        <dbReference type="ARBA" id="ARBA00022527"/>
    </source>
</evidence>
<sequence length="1343" mass="151549">MPHSRQASISSSIMSNSGRNHPQNIGPWKLGKTLGRGATGRVLLATHQSTGQKAAVKVVSKSELQDDDHHNNNTEGLPYGIEREIIIMKLLNHPNVLRLYDVWETSKALYLVLEYVEGGELFDLLVERGPLPEIEAIKYFRQIVLGAAYCHALGICHRDLKPENLLLDASLNVKLADFGMAALESNGKLLETSCGSPHYAAPEIVSGLKYHGAASDVWSCGVILFALLTGRLPFDDENIRNLLLKVQAGSFEMPTDEISKEAQNLLAKMLEVDPTRRITTEKILKHPLLTKYPCSNEDLISERALPHPQTAYKSLGSVKNIDKQILGNLSILWNDRPQEEIIQSLLRNGSNPEKTFYALLMRYKHNQEEGAHAGAPSQGHKKSASFSAKVPRSNSKYSINGTPRKKRASQVSVSRPTSFAYRNSGTVPTVNNRNSVARRSTTSSVNNSPYKSPYKSPRKSPHKRYSYSQSPSKSPYRRGSQKRRPLENEPLKAIPRNIYNEIVDAQSNYSLPPSIPPSLPSKDSRYLTDQGHMAQPQQQQQQHQQPPIAELPENPIVDEAPDLMQSANISSSKRNSMISKAGKRSSKRRSLRMSMTTGLKRNSITMKLLSTYAKLSGDDDWEYMDKQTKRTSATFALLCDKIFNQEDYNEEDEQLIDPEEKEAKEYERLMEIERKKHEAEMKARKELEKKKKRQKRRSILSSRKLSIIVKNDADPNNSEQELVTEQITQPKRQSKNLAALRALSEGGGNKPVSEELTMEELENLKKRSASQPEPRRRSTPILTRRPVSRLDPLWQAHENEELERAKDALEQEWRDSQKRNSVASRKKANRESMISVMDDILEENHDGARRRSRDTYREKDKDFELPEPNVDDSNLTDDYMSEIRKSRLLNSQLNIKGALVDKNEPQTLISNVKIPNVTRKSRNFTNSNKRLSVLSMYSTKESYRDLNSIINHNNNNHDDVDEDINKPALRTSIADRLDKAGYDDDEEEGIESVSVIDLDDRRLSYYSTTDKRASRASTTKRYTTKTKSSNGQRPSSKVPELPKTDYDDTFVSNSDEVHQKRQYKSMVSDDSSESDDVFDRIKLPEGKSTKSSIDALANGTSTNGHRNSKTKQNGGSPTTTYSKPMTKVRGGSNNADTIPPTPPSHHDPKKPLDDKTNYPSPDIDTKRKGSFFRKLSWGSKKTIENNTTANPSSTTTTTTATNNNNSIRTNKQLPSPAEEKPKSSFFRWFSSSSSATPSDIKKYNTILPKQEMSTALFALLQSWSNFGLKDLHNDSVGYYITGAVSKHNSFNLKSCKFRIKINPRDLNQKSEIVCVRVKGSKTTTDTLFTEIEKVLLKEGVLDK</sequence>
<dbReference type="FunFam" id="1.10.510.10:FF:000394">
    <property type="entry name" value="Serine/threonine-protein kinase HSL1"/>
    <property type="match status" value="1"/>
</dbReference>
<feature type="domain" description="Protein kinase" evidence="15">
    <location>
        <begin position="28"/>
        <end position="289"/>
    </location>
</feature>
<dbReference type="InterPro" id="IPR011009">
    <property type="entry name" value="Kinase-like_dom_sf"/>
</dbReference>
<dbReference type="Pfam" id="PF16797">
    <property type="entry name" value="Fungal_KA1"/>
    <property type="match status" value="1"/>
</dbReference>
<evidence type="ECO:0000256" key="10">
    <source>
        <dbReference type="ARBA" id="ARBA00023054"/>
    </source>
</evidence>
<dbReference type="HOGENOM" id="CLU_005306_1_0_1"/>
<dbReference type="FunFam" id="3.30.200.20:FF:000003">
    <property type="entry name" value="Non-specific serine/threonine protein kinase"/>
    <property type="match status" value="1"/>
</dbReference>
<evidence type="ECO:0000256" key="12">
    <source>
        <dbReference type="ARBA" id="ARBA00048679"/>
    </source>
</evidence>
<dbReference type="GO" id="GO:0000226">
    <property type="term" value="P:microtubule cytoskeleton organization"/>
    <property type="evidence" value="ECO:0007669"/>
    <property type="project" value="TreeGrafter"/>
</dbReference>
<comment type="catalytic activity">
    <reaction evidence="11">
        <text>L-threonyl-[protein] + ATP = O-phospho-L-threonyl-[protein] + ADP + H(+)</text>
        <dbReference type="Rhea" id="RHEA:46608"/>
        <dbReference type="Rhea" id="RHEA-COMP:11060"/>
        <dbReference type="Rhea" id="RHEA-COMP:11605"/>
        <dbReference type="ChEBI" id="CHEBI:15378"/>
        <dbReference type="ChEBI" id="CHEBI:30013"/>
        <dbReference type="ChEBI" id="CHEBI:30616"/>
        <dbReference type="ChEBI" id="CHEBI:61977"/>
        <dbReference type="ChEBI" id="CHEBI:456216"/>
        <dbReference type="EC" id="2.7.11.1"/>
    </reaction>
</comment>
<dbReference type="GO" id="GO:0000921">
    <property type="term" value="P:septin ring assembly"/>
    <property type="evidence" value="ECO:0007669"/>
    <property type="project" value="UniProtKB-ARBA"/>
</dbReference>
<dbReference type="CDD" id="cd12194">
    <property type="entry name" value="Kcc4p_like_C"/>
    <property type="match status" value="1"/>
</dbReference>